<dbReference type="InterPro" id="IPR004701">
    <property type="entry name" value="PTS_EIIA_man-typ"/>
</dbReference>
<dbReference type="SUPFAM" id="SSF53062">
    <property type="entry name" value="PTS system fructose IIA component-like"/>
    <property type="match status" value="1"/>
</dbReference>
<comment type="caution">
    <text evidence="9">The sequence shown here is derived from an EMBL/GenBank/DDBJ whole genome shotgun (WGS) entry which is preliminary data.</text>
</comment>
<keyword evidence="7" id="KW-0418">Kinase</keyword>
<dbReference type="GO" id="GO:0009401">
    <property type="term" value="P:phosphoenolpyruvate-dependent sugar phosphotransferase system"/>
    <property type="evidence" value="ECO:0007669"/>
    <property type="project" value="UniProtKB-KW"/>
</dbReference>
<dbReference type="PANTHER" id="PTHR33799">
    <property type="entry name" value="PTS PERMEASE-RELATED-RELATED"/>
    <property type="match status" value="1"/>
</dbReference>
<dbReference type="OrthoDB" id="3183705at2"/>
<keyword evidence="3" id="KW-0963">Cytoplasm</keyword>
<dbReference type="AlphaFoldDB" id="A0A242NVB9"/>
<dbReference type="GO" id="GO:0016301">
    <property type="term" value="F:kinase activity"/>
    <property type="evidence" value="ECO:0007669"/>
    <property type="project" value="UniProtKB-KW"/>
</dbReference>
<reference evidence="9 10" key="1">
    <citation type="submission" date="2017-03" db="EMBL/GenBank/DDBJ databases">
        <title>Comparative genomics of honeybee gut symbionts reveal geographically distinct and subgroup specific antibiotic resistance.</title>
        <authorList>
            <person name="Ludvigsen J."/>
            <person name="Porcellato D."/>
            <person name="Labee-Lund T.M."/>
            <person name="Amdam G.V."/>
            <person name="Rudi K."/>
        </authorList>
    </citation>
    <scope>NUCLEOTIDE SEQUENCE [LARGE SCALE GENOMIC DNA]</scope>
    <source>
        <strain evidence="9 10">A-4-12</strain>
    </source>
</reference>
<name>A0A242NVB9_9GAMM</name>
<dbReference type="Pfam" id="PF03610">
    <property type="entry name" value="EIIA-man"/>
    <property type="match status" value="1"/>
</dbReference>
<proteinExistence type="predicted"/>
<evidence type="ECO:0000256" key="2">
    <source>
        <dbReference type="ARBA" id="ARBA00022448"/>
    </source>
</evidence>
<dbReference type="PROSITE" id="PS51096">
    <property type="entry name" value="PTS_EIIA_TYPE_4"/>
    <property type="match status" value="1"/>
</dbReference>
<evidence type="ECO:0000313" key="9">
    <source>
        <dbReference type="EMBL" id="OTQ50035.1"/>
    </source>
</evidence>
<dbReference type="InterPro" id="IPR036662">
    <property type="entry name" value="PTS_EIIA_man-typ_sf"/>
</dbReference>
<keyword evidence="4" id="KW-0762">Sugar transport</keyword>
<comment type="subcellular location">
    <subcellularLocation>
        <location evidence="1">Cytoplasm</location>
    </subcellularLocation>
</comment>
<evidence type="ECO:0000256" key="5">
    <source>
        <dbReference type="ARBA" id="ARBA00022679"/>
    </source>
</evidence>
<evidence type="ECO:0000256" key="7">
    <source>
        <dbReference type="ARBA" id="ARBA00022777"/>
    </source>
</evidence>
<dbReference type="PANTHER" id="PTHR33799:SF1">
    <property type="entry name" value="PTS SYSTEM MANNOSE-SPECIFIC EIIAB COMPONENT-RELATED"/>
    <property type="match status" value="1"/>
</dbReference>
<keyword evidence="2" id="KW-0813">Transport</keyword>
<dbReference type="RefSeq" id="WP_086320391.1">
    <property type="nucleotide sequence ID" value="NZ_NASK01000090.1"/>
</dbReference>
<keyword evidence="5" id="KW-0808">Transferase</keyword>
<feature type="domain" description="PTS EIIA type-4" evidence="8">
    <location>
        <begin position="1"/>
        <end position="130"/>
    </location>
</feature>
<dbReference type="GO" id="GO:0016020">
    <property type="term" value="C:membrane"/>
    <property type="evidence" value="ECO:0007669"/>
    <property type="project" value="InterPro"/>
</dbReference>
<dbReference type="CDD" id="cd00006">
    <property type="entry name" value="PTS_IIA_man"/>
    <property type="match status" value="1"/>
</dbReference>
<evidence type="ECO:0000313" key="10">
    <source>
        <dbReference type="Proteomes" id="UP000194968"/>
    </source>
</evidence>
<evidence type="ECO:0000259" key="8">
    <source>
        <dbReference type="PROSITE" id="PS51096"/>
    </source>
</evidence>
<sequence>MIKVLIVTHGKLAEGIVNTINMLIGDKQDITYINAYIDSSDFTIQAEDFLKKYQHNSQIIVFTDLNGGSVNQKFAQLKSCYSFHLITGFNLPLVLEVILTDMQLSDENLTEIIEQSRQEMQLVNIQPQKLLEDNQFFDD</sequence>
<organism evidence="9 10">
    <name type="scientific">Gilliamella apis</name>
    <dbReference type="NCBI Taxonomy" id="1970738"/>
    <lineage>
        <taxon>Bacteria</taxon>
        <taxon>Pseudomonadati</taxon>
        <taxon>Pseudomonadota</taxon>
        <taxon>Gammaproteobacteria</taxon>
        <taxon>Orbales</taxon>
        <taxon>Orbaceae</taxon>
        <taxon>Gilliamella</taxon>
    </lineage>
</organism>
<protein>
    <recommendedName>
        <fullName evidence="8">PTS EIIA type-4 domain-containing protein</fullName>
    </recommendedName>
</protein>
<dbReference type="GO" id="GO:0005737">
    <property type="term" value="C:cytoplasm"/>
    <property type="evidence" value="ECO:0007669"/>
    <property type="project" value="UniProtKB-SubCell"/>
</dbReference>
<dbReference type="Proteomes" id="UP000194968">
    <property type="component" value="Unassembled WGS sequence"/>
</dbReference>
<evidence type="ECO:0000256" key="4">
    <source>
        <dbReference type="ARBA" id="ARBA00022597"/>
    </source>
</evidence>
<accession>A0A242NVB9</accession>
<evidence type="ECO:0000256" key="1">
    <source>
        <dbReference type="ARBA" id="ARBA00004496"/>
    </source>
</evidence>
<dbReference type="InterPro" id="IPR051471">
    <property type="entry name" value="Bacterial_PTS_sugar_comp"/>
</dbReference>
<keyword evidence="6" id="KW-0598">Phosphotransferase system</keyword>
<dbReference type="EMBL" id="NASK01000090">
    <property type="protein sequence ID" value="OTQ50035.1"/>
    <property type="molecule type" value="Genomic_DNA"/>
</dbReference>
<dbReference type="Gene3D" id="3.40.50.510">
    <property type="entry name" value="Phosphotransferase system, mannose-type IIA component"/>
    <property type="match status" value="1"/>
</dbReference>
<evidence type="ECO:0000256" key="3">
    <source>
        <dbReference type="ARBA" id="ARBA00022490"/>
    </source>
</evidence>
<evidence type="ECO:0000256" key="6">
    <source>
        <dbReference type="ARBA" id="ARBA00022683"/>
    </source>
</evidence>
<dbReference type="InterPro" id="IPR033887">
    <property type="entry name" value="PTS_IIA_man"/>
</dbReference>
<gene>
    <name evidence="9" type="ORF">B6D06_04975</name>
</gene>